<comment type="caution">
    <text evidence="2">The sequence shown here is derived from an EMBL/GenBank/DDBJ whole genome shotgun (WGS) entry which is preliminary data.</text>
</comment>
<feature type="region of interest" description="Disordered" evidence="1">
    <location>
        <begin position="1"/>
        <end position="36"/>
    </location>
</feature>
<name>A0A552IHS0_9CHRO</name>
<gene>
    <name evidence="2" type="ORF">EWV54_20870</name>
</gene>
<evidence type="ECO:0000256" key="1">
    <source>
        <dbReference type="SAM" id="MobiDB-lite"/>
    </source>
</evidence>
<dbReference type="GO" id="GO:0004519">
    <property type="term" value="F:endonuclease activity"/>
    <property type="evidence" value="ECO:0007669"/>
    <property type="project" value="UniProtKB-KW"/>
</dbReference>
<feature type="non-terminal residue" evidence="2">
    <location>
        <position position="36"/>
    </location>
</feature>
<evidence type="ECO:0000313" key="3">
    <source>
        <dbReference type="Proteomes" id="UP000319191"/>
    </source>
</evidence>
<organism evidence="2 3">
    <name type="scientific">Microcystis novacekii Mn_MB_F_20050700_S1D</name>
    <dbReference type="NCBI Taxonomy" id="2486266"/>
    <lineage>
        <taxon>Bacteria</taxon>
        <taxon>Bacillati</taxon>
        <taxon>Cyanobacteriota</taxon>
        <taxon>Cyanophyceae</taxon>
        <taxon>Oscillatoriophycideae</taxon>
        <taxon>Chroococcales</taxon>
        <taxon>Microcystaceae</taxon>
        <taxon>Microcystis</taxon>
    </lineage>
</organism>
<reference evidence="2 3" key="1">
    <citation type="submission" date="2019-01" db="EMBL/GenBank/DDBJ databases">
        <title>Coherence of Microcystis species and biogeography revealed through population genomics.</title>
        <authorList>
            <person name="Perez-Carrascal O.M."/>
            <person name="Terrat Y."/>
            <person name="Giani A."/>
            <person name="Fortin N."/>
            <person name="Tromas N."/>
            <person name="Shapiro B.J."/>
        </authorList>
    </citation>
    <scope>NUCLEOTIDE SEQUENCE [LARGE SCALE GENOMIC DNA]</scope>
    <source>
        <strain evidence="2">Mn_MB_F_20050700_S1D</strain>
    </source>
</reference>
<accession>A0A552IHS0</accession>
<keyword evidence="2" id="KW-0378">Hydrolase</keyword>
<feature type="compositionally biased region" description="Polar residues" evidence="1">
    <location>
        <begin position="1"/>
        <end position="10"/>
    </location>
</feature>
<dbReference type="EMBL" id="SFAV01000294">
    <property type="protein sequence ID" value="TRU83021.1"/>
    <property type="molecule type" value="Genomic_DNA"/>
</dbReference>
<dbReference type="Proteomes" id="UP000319191">
    <property type="component" value="Unassembled WGS sequence"/>
</dbReference>
<keyword evidence="2" id="KW-0540">Nuclease</keyword>
<proteinExistence type="predicted"/>
<keyword evidence="2" id="KW-0255">Endonuclease</keyword>
<sequence>MTTPSFTIPQSDPPLSPRQSLPTMYDLPSDNPLEPG</sequence>
<evidence type="ECO:0000313" key="2">
    <source>
        <dbReference type="EMBL" id="TRU83021.1"/>
    </source>
</evidence>
<dbReference type="AlphaFoldDB" id="A0A552IHS0"/>
<protein>
    <submittedName>
        <fullName evidence="2">Uma2 family endonuclease</fullName>
    </submittedName>
</protein>